<evidence type="ECO:0000313" key="2">
    <source>
        <dbReference type="EMBL" id="PLR28269.1"/>
    </source>
</evidence>
<comment type="caution">
    <text evidence="2">The sequence shown here is derived from an EMBL/GenBank/DDBJ whole genome shotgun (WGS) entry which is preliminary data.</text>
</comment>
<dbReference type="Proteomes" id="UP000234479">
    <property type="component" value="Unassembled WGS sequence"/>
</dbReference>
<keyword evidence="1" id="KW-0732">Signal</keyword>
<name>A0A2N5DQC6_9CAUL</name>
<protein>
    <submittedName>
        <fullName evidence="2">Uncharacterized protein</fullName>
    </submittedName>
</protein>
<evidence type="ECO:0000256" key="1">
    <source>
        <dbReference type="SAM" id="SignalP"/>
    </source>
</evidence>
<organism evidence="2 3">
    <name type="scientific">Caulobacter zeae</name>
    <dbReference type="NCBI Taxonomy" id="2055137"/>
    <lineage>
        <taxon>Bacteria</taxon>
        <taxon>Pseudomonadati</taxon>
        <taxon>Pseudomonadota</taxon>
        <taxon>Alphaproteobacteria</taxon>
        <taxon>Caulobacterales</taxon>
        <taxon>Caulobacteraceae</taxon>
        <taxon>Caulobacter</taxon>
    </lineage>
</organism>
<dbReference type="AlphaFoldDB" id="A0A2N5DQC6"/>
<feature type="chain" id="PRO_5014723669" evidence="1">
    <location>
        <begin position="30"/>
        <end position="276"/>
    </location>
</feature>
<reference evidence="2 3" key="1">
    <citation type="submission" date="2017-12" db="EMBL/GenBank/DDBJ databases">
        <title>The genome sequence of Caulobacter sp. 410.</title>
        <authorList>
            <person name="Gao J."/>
            <person name="Mao X."/>
            <person name="Sun J."/>
        </authorList>
    </citation>
    <scope>NUCLEOTIDE SEQUENCE [LARGE SCALE GENOMIC DNA]</scope>
    <source>
        <strain evidence="2 3">410</strain>
    </source>
</reference>
<sequence>MKSVSFGRAAWVGGALLAALAAVGGQAAAQTRTQSASYVILPATAPEGVQVAKKGEPLLVQQAVAPRAARLTAQATLGSGKKATVFPVGAKMFGVPSQGGFAYCAVSEGKRWWSSAAFSCFEDVDADGDFDQVRPSGSPFMNVALFVFTLGAPKPLETSVAYERTPYAEGPSVDFGLIWNAQAPRAKEGEPTKPGTVTVQPAFESPLGFQPIRNGGATRPLQGEDKPASITVRGSRIEVLGLTPEGDLLYRVLETIPPQVDRVTLSITTTTTYVYR</sequence>
<accession>A0A2N5DQC6</accession>
<feature type="signal peptide" evidence="1">
    <location>
        <begin position="1"/>
        <end position="29"/>
    </location>
</feature>
<proteinExistence type="predicted"/>
<gene>
    <name evidence="2" type="ORF">SGCZBJ_04500</name>
</gene>
<dbReference type="OrthoDB" id="7191141at2"/>
<dbReference type="RefSeq" id="WP_101716822.1">
    <property type="nucleotide sequence ID" value="NZ_PJRS01000010.1"/>
</dbReference>
<keyword evidence="3" id="KW-1185">Reference proteome</keyword>
<dbReference type="EMBL" id="PJRS01000010">
    <property type="protein sequence ID" value="PLR28269.1"/>
    <property type="molecule type" value="Genomic_DNA"/>
</dbReference>
<evidence type="ECO:0000313" key="3">
    <source>
        <dbReference type="Proteomes" id="UP000234479"/>
    </source>
</evidence>